<dbReference type="InterPro" id="IPR058535">
    <property type="entry name" value="MafB19-deam"/>
</dbReference>
<dbReference type="GO" id="GO:0002100">
    <property type="term" value="P:tRNA wobble adenosine to inosine editing"/>
    <property type="evidence" value="ECO:0007669"/>
    <property type="project" value="UniProtKB-UniRule"/>
</dbReference>
<keyword evidence="10" id="KW-1185">Reference proteome</keyword>
<feature type="binding site" evidence="7">
    <location>
        <position position="99"/>
    </location>
    <ligand>
        <name>Zn(2+)</name>
        <dbReference type="ChEBI" id="CHEBI:29105"/>
        <note>catalytic</note>
    </ligand>
</feature>
<dbReference type="EMBL" id="FNCK01000004">
    <property type="protein sequence ID" value="SDG25977.1"/>
    <property type="molecule type" value="Genomic_DNA"/>
</dbReference>
<dbReference type="Gene3D" id="3.40.140.10">
    <property type="entry name" value="Cytidine Deaminase, domain 2"/>
    <property type="match status" value="1"/>
</dbReference>
<dbReference type="SUPFAM" id="SSF53927">
    <property type="entry name" value="Cytidine deaminase-like"/>
    <property type="match status" value="1"/>
</dbReference>
<accession>A0A1G7SSB1</accession>
<evidence type="ECO:0000256" key="6">
    <source>
        <dbReference type="ARBA" id="ARBA00048045"/>
    </source>
</evidence>
<dbReference type="GO" id="GO:0008270">
    <property type="term" value="F:zinc ion binding"/>
    <property type="evidence" value="ECO:0007669"/>
    <property type="project" value="UniProtKB-UniRule"/>
</dbReference>
<dbReference type="FunFam" id="3.40.140.10:FF:000005">
    <property type="entry name" value="tRNA-specific adenosine deaminase"/>
    <property type="match status" value="1"/>
</dbReference>
<comment type="cofactor">
    <cofactor evidence="7">
        <name>Zn(2+)</name>
        <dbReference type="ChEBI" id="CHEBI:29105"/>
    </cofactor>
    <text evidence="7">Binds 1 zinc ion per subunit.</text>
</comment>
<gene>
    <name evidence="7" type="primary">tadA</name>
    <name evidence="9" type="ORF">SAMN05421791_104140</name>
</gene>
<comment type="function">
    <text evidence="7">Catalyzes the deamination of adenosine to inosine at the wobble position 34 of tRNA(Arg2).</text>
</comment>
<evidence type="ECO:0000256" key="7">
    <source>
        <dbReference type="HAMAP-Rule" id="MF_00972"/>
    </source>
</evidence>
<evidence type="ECO:0000259" key="8">
    <source>
        <dbReference type="PROSITE" id="PS51747"/>
    </source>
</evidence>
<dbReference type="PANTHER" id="PTHR11079">
    <property type="entry name" value="CYTOSINE DEAMINASE FAMILY MEMBER"/>
    <property type="match status" value="1"/>
</dbReference>
<dbReference type="InterPro" id="IPR016193">
    <property type="entry name" value="Cytidine_deaminase-like"/>
</dbReference>
<feature type="active site" description="Proton donor" evidence="7">
    <location>
        <position position="68"/>
    </location>
</feature>
<evidence type="ECO:0000313" key="9">
    <source>
        <dbReference type="EMBL" id="SDG25977.1"/>
    </source>
</evidence>
<evidence type="ECO:0000256" key="5">
    <source>
        <dbReference type="ARBA" id="ARBA00022833"/>
    </source>
</evidence>
<dbReference type="OrthoDB" id="9802676at2"/>
<evidence type="ECO:0000256" key="2">
    <source>
        <dbReference type="ARBA" id="ARBA00022694"/>
    </source>
</evidence>
<dbReference type="HAMAP" id="MF_00972">
    <property type="entry name" value="tRNA_aden_deaminase"/>
    <property type="match status" value="1"/>
</dbReference>
<reference evidence="9 10" key="1">
    <citation type="submission" date="2016-10" db="EMBL/GenBank/DDBJ databases">
        <authorList>
            <person name="de Groot N.N."/>
        </authorList>
    </citation>
    <scope>NUCLEOTIDE SEQUENCE [LARGE SCALE GENOMIC DNA]</scope>
    <source>
        <strain evidence="9 10">ATCC BAA-466</strain>
    </source>
</reference>
<name>A0A1G7SSB1_9LACT</name>
<sequence>MENILFKELGPHEQDLHKKWMLEAIKEAEKARAIGEVPIGAVVVHNEEIIGRGFNIRESQHQATGHAEMIAIRQANERLKAWRLQGAKLYVTLEPCPMCAGASVLARLDQVIFAARDPKGGCGGSLMNLMHEERFNHQVEVIEGVLEAECSQLMSDFFRQLRLRKKEIKAKYISSVNIHR</sequence>
<dbReference type="GO" id="GO:0052717">
    <property type="term" value="F:tRNA-specific adenosine-34 deaminase activity"/>
    <property type="evidence" value="ECO:0007669"/>
    <property type="project" value="UniProtKB-UniRule"/>
</dbReference>
<feature type="binding site" evidence="7">
    <location>
        <position position="96"/>
    </location>
    <ligand>
        <name>Zn(2+)</name>
        <dbReference type="ChEBI" id="CHEBI:29105"/>
        <note>catalytic</note>
    </ligand>
</feature>
<organism evidence="9 10">
    <name type="scientific">Facklamia miroungae</name>
    <dbReference type="NCBI Taxonomy" id="120956"/>
    <lineage>
        <taxon>Bacteria</taxon>
        <taxon>Bacillati</taxon>
        <taxon>Bacillota</taxon>
        <taxon>Bacilli</taxon>
        <taxon>Lactobacillales</taxon>
        <taxon>Aerococcaceae</taxon>
        <taxon>Facklamia</taxon>
    </lineage>
</organism>
<keyword evidence="2 7" id="KW-0819">tRNA processing</keyword>
<dbReference type="InterPro" id="IPR002125">
    <property type="entry name" value="CMP_dCMP_dom"/>
</dbReference>
<dbReference type="NCBIfam" id="NF008113">
    <property type="entry name" value="PRK10860.1"/>
    <property type="match status" value="1"/>
</dbReference>
<feature type="domain" description="CMP/dCMP-type deaminase" evidence="8">
    <location>
        <begin position="15"/>
        <end position="126"/>
    </location>
</feature>
<evidence type="ECO:0000256" key="4">
    <source>
        <dbReference type="ARBA" id="ARBA00022801"/>
    </source>
</evidence>
<comment type="catalytic activity">
    <reaction evidence="6 7">
        <text>adenosine(34) in tRNA + H2O + H(+) = inosine(34) in tRNA + NH4(+)</text>
        <dbReference type="Rhea" id="RHEA:43168"/>
        <dbReference type="Rhea" id="RHEA-COMP:10373"/>
        <dbReference type="Rhea" id="RHEA-COMP:10374"/>
        <dbReference type="ChEBI" id="CHEBI:15377"/>
        <dbReference type="ChEBI" id="CHEBI:15378"/>
        <dbReference type="ChEBI" id="CHEBI:28938"/>
        <dbReference type="ChEBI" id="CHEBI:74411"/>
        <dbReference type="ChEBI" id="CHEBI:82852"/>
        <dbReference type="EC" id="3.5.4.33"/>
    </reaction>
</comment>
<dbReference type="AlphaFoldDB" id="A0A1G7SSB1"/>
<dbReference type="PANTHER" id="PTHR11079:SF202">
    <property type="entry name" value="TRNA-SPECIFIC ADENOSINE DEAMINASE"/>
    <property type="match status" value="1"/>
</dbReference>
<feature type="binding site" evidence="7">
    <location>
        <position position="66"/>
    </location>
    <ligand>
        <name>Zn(2+)</name>
        <dbReference type="ChEBI" id="CHEBI:29105"/>
        <note>catalytic</note>
    </ligand>
</feature>
<keyword evidence="5 7" id="KW-0862">Zinc</keyword>
<dbReference type="EC" id="3.5.4.33" evidence="7"/>
<evidence type="ECO:0000256" key="3">
    <source>
        <dbReference type="ARBA" id="ARBA00022723"/>
    </source>
</evidence>
<proteinExistence type="inferred from homology"/>
<dbReference type="RefSeq" id="WP_090289813.1">
    <property type="nucleotide sequence ID" value="NZ_FNCK01000004.1"/>
</dbReference>
<keyword evidence="4 7" id="KW-0378">Hydrolase</keyword>
<dbReference type="Proteomes" id="UP000199708">
    <property type="component" value="Unassembled WGS sequence"/>
</dbReference>
<dbReference type="STRING" id="120956.SAMN05421791_104140"/>
<dbReference type="Pfam" id="PF14437">
    <property type="entry name" value="MafB19-deam"/>
    <property type="match status" value="1"/>
</dbReference>
<keyword evidence="3 7" id="KW-0479">Metal-binding</keyword>
<evidence type="ECO:0000313" key="10">
    <source>
        <dbReference type="Proteomes" id="UP000199708"/>
    </source>
</evidence>
<comment type="similarity">
    <text evidence="7">Belongs to the cytidine and deoxycytidylate deaminase family.</text>
</comment>
<evidence type="ECO:0000256" key="1">
    <source>
        <dbReference type="ARBA" id="ARBA00011738"/>
    </source>
</evidence>
<dbReference type="PROSITE" id="PS51747">
    <property type="entry name" value="CYT_DCMP_DEAMINASES_2"/>
    <property type="match status" value="1"/>
</dbReference>
<comment type="subunit">
    <text evidence="1 7">Homodimer.</text>
</comment>
<dbReference type="CDD" id="cd01285">
    <property type="entry name" value="nucleoside_deaminase"/>
    <property type="match status" value="1"/>
</dbReference>
<dbReference type="InterPro" id="IPR028883">
    <property type="entry name" value="tRNA_aden_deaminase"/>
</dbReference>
<protein>
    <recommendedName>
        <fullName evidence="7">tRNA-specific adenosine deaminase</fullName>
        <ecNumber evidence="7">3.5.4.33</ecNumber>
    </recommendedName>
</protein>